<evidence type="ECO:0000313" key="2">
    <source>
        <dbReference type="EMBL" id="MFC7277352.1"/>
    </source>
</evidence>
<name>A0ABW2HYZ7_9ACTN</name>
<feature type="transmembrane region" description="Helical" evidence="1">
    <location>
        <begin position="63"/>
        <end position="86"/>
    </location>
</feature>
<reference evidence="3" key="1">
    <citation type="journal article" date="2019" name="Int. J. Syst. Evol. Microbiol.">
        <title>The Global Catalogue of Microorganisms (GCM) 10K type strain sequencing project: providing services to taxonomists for standard genome sequencing and annotation.</title>
        <authorList>
            <consortium name="The Broad Institute Genomics Platform"/>
            <consortium name="The Broad Institute Genome Sequencing Center for Infectious Disease"/>
            <person name="Wu L."/>
            <person name="Ma J."/>
        </authorList>
    </citation>
    <scope>NUCLEOTIDE SEQUENCE [LARGE SCALE GENOMIC DNA]</scope>
    <source>
        <strain evidence="3">XZYJT-10</strain>
    </source>
</reference>
<sequence length="87" mass="9555">MSLIVAVLLAAKFRGTQFTGWHWCGWALGGVLTIACVAWYRVVDQRRRQRPDYSRPPRSGQGVVAAAVLGVVAGLVHAYQVALWYVG</sequence>
<keyword evidence="3" id="KW-1185">Reference proteome</keyword>
<accession>A0ABW2HYZ7</accession>
<dbReference type="EMBL" id="JBHTBJ010000021">
    <property type="protein sequence ID" value="MFC7277352.1"/>
    <property type="molecule type" value="Genomic_DNA"/>
</dbReference>
<keyword evidence="1" id="KW-0472">Membrane</keyword>
<feature type="transmembrane region" description="Helical" evidence="1">
    <location>
        <begin position="25"/>
        <end position="43"/>
    </location>
</feature>
<evidence type="ECO:0000313" key="3">
    <source>
        <dbReference type="Proteomes" id="UP001596548"/>
    </source>
</evidence>
<proteinExistence type="predicted"/>
<organism evidence="2 3">
    <name type="scientific">Paractinoplanes rhizophilus</name>
    <dbReference type="NCBI Taxonomy" id="1416877"/>
    <lineage>
        <taxon>Bacteria</taxon>
        <taxon>Bacillati</taxon>
        <taxon>Actinomycetota</taxon>
        <taxon>Actinomycetes</taxon>
        <taxon>Micromonosporales</taxon>
        <taxon>Micromonosporaceae</taxon>
        <taxon>Paractinoplanes</taxon>
    </lineage>
</organism>
<comment type="caution">
    <text evidence="2">The sequence shown here is derived from an EMBL/GenBank/DDBJ whole genome shotgun (WGS) entry which is preliminary data.</text>
</comment>
<dbReference type="RefSeq" id="WP_378972819.1">
    <property type="nucleotide sequence ID" value="NZ_JBHTBJ010000021.1"/>
</dbReference>
<keyword evidence="1" id="KW-0812">Transmembrane</keyword>
<protein>
    <submittedName>
        <fullName evidence="2">Uncharacterized protein</fullName>
    </submittedName>
</protein>
<dbReference type="Proteomes" id="UP001596548">
    <property type="component" value="Unassembled WGS sequence"/>
</dbReference>
<keyword evidence="1" id="KW-1133">Transmembrane helix</keyword>
<gene>
    <name evidence="2" type="ORF">ACFQS1_25450</name>
</gene>
<evidence type="ECO:0000256" key="1">
    <source>
        <dbReference type="SAM" id="Phobius"/>
    </source>
</evidence>